<proteinExistence type="predicted"/>
<name>A0A6C0EIP1_9ZZZZ</name>
<dbReference type="EMBL" id="MN738852">
    <property type="protein sequence ID" value="QHT28159.1"/>
    <property type="molecule type" value="Genomic_DNA"/>
</dbReference>
<dbReference type="AlphaFoldDB" id="A0A6C0EIP1"/>
<reference evidence="1" key="1">
    <citation type="journal article" date="2020" name="Nature">
        <title>Giant virus diversity and host interactions through global metagenomics.</title>
        <authorList>
            <person name="Schulz F."/>
            <person name="Roux S."/>
            <person name="Paez-Espino D."/>
            <person name="Jungbluth S."/>
            <person name="Walsh D.A."/>
            <person name="Denef V.J."/>
            <person name="McMahon K.D."/>
            <person name="Konstantinidis K.T."/>
            <person name="Eloe-Fadrosh E.A."/>
            <person name="Kyrpides N.C."/>
            <person name="Woyke T."/>
        </authorList>
    </citation>
    <scope>NUCLEOTIDE SEQUENCE</scope>
    <source>
        <strain evidence="1">GVMAG-M-3300001348-25</strain>
    </source>
</reference>
<evidence type="ECO:0000313" key="1">
    <source>
        <dbReference type="EMBL" id="QHT28159.1"/>
    </source>
</evidence>
<protein>
    <submittedName>
        <fullName evidence="1">Uncharacterized protein</fullName>
    </submittedName>
</protein>
<accession>A0A6C0EIP1</accession>
<organism evidence="1">
    <name type="scientific">viral metagenome</name>
    <dbReference type="NCBI Taxonomy" id="1070528"/>
    <lineage>
        <taxon>unclassified sequences</taxon>
        <taxon>metagenomes</taxon>
        <taxon>organismal metagenomes</taxon>
    </lineage>
</organism>
<sequence length="242" mass="27683">MKIKLIFFLNAFSHLSNKRTMNSMSTLPAIINSQNIKNFTKIGTCVIRNDNKTNQLWKMEWNKDHDALIKQNNGRIYLIVKKNDSGYDEIMKIGKSECKGGMKNTFAFYQGGLGGSPSIRTFGIHHLIYNELIANNSIEIYGIWNSPVEVQVPGLFGETTEFICPSIHAMEEKCRNDYKNVYDKYPPWNFQENAISWPSEILEKYKAQVQNRGTMQTKTTEPAIEDATQNNATSIMTDIAFM</sequence>